<dbReference type="Gene3D" id="1.10.8.10">
    <property type="entry name" value="DNA helicase RuvA subunit, C-terminal domain"/>
    <property type="match status" value="2"/>
</dbReference>
<feature type="domain" description="UBA" evidence="2">
    <location>
        <begin position="374"/>
        <end position="414"/>
    </location>
</feature>
<proteinExistence type="predicted"/>
<dbReference type="SUPFAM" id="SSF54236">
    <property type="entry name" value="Ubiquitin-like"/>
    <property type="match status" value="1"/>
</dbReference>
<dbReference type="PANTHER" id="PTHR12948:SF3">
    <property type="entry name" value="NEDD8 ULTIMATE BUSTER 1"/>
    <property type="match status" value="1"/>
</dbReference>
<organism evidence="4 5">
    <name type="scientific">Rotaria sordida</name>
    <dbReference type="NCBI Taxonomy" id="392033"/>
    <lineage>
        <taxon>Eukaryota</taxon>
        <taxon>Metazoa</taxon>
        <taxon>Spiralia</taxon>
        <taxon>Gnathifera</taxon>
        <taxon>Rotifera</taxon>
        <taxon>Eurotatoria</taxon>
        <taxon>Bdelloidea</taxon>
        <taxon>Philodinida</taxon>
        <taxon>Philodinidae</taxon>
        <taxon>Rotaria</taxon>
    </lineage>
</organism>
<dbReference type="InterPro" id="IPR009060">
    <property type="entry name" value="UBA-like_sf"/>
</dbReference>
<dbReference type="AlphaFoldDB" id="A0A813SN47"/>
<reference evidence="4" key="1">
    <citation type="submission" date="2021-02" db="EMBL/GenBank/DDBJ databases">
        <authorList>
            <person name="Nowell W R."/>
        </authorList>
    </citation>
    <scope>NUCLEOTIDE SEQUENCE</scope>
</reference>
<dbReference type="InterPro" id="IPR029071">
    <property type="entry name" value="Ubiquitin-like_domsf"/>
</dbReference>
<dbReference type="Gene3D" id="3.10.20.90">
    <property type="entry name" value="Phosphatidylinositol 3-kinase Catalytic Subunit, Chain A, domain 1"/>
    <property type="match status" value="1"/>
</dbReference>
<feature type="region of interest" description="Disordered" evidence="1">
    <location>
        <begin position="495"/>
        <end position="519"/>
    </location>
</feature>
<evidence type="ECO:0000313" key="4">
    <source>
        <dbReference type="EMBL" id="CAF0799621.1"/>
    </source>
</evidence>
<name>A0A813SN47_9BILA</name>
<dbReference type="InterPro" id="IPR015940">
    <property type="entry name" value="UBA"/>
</dbReference>
<dbReference type="EMBL" id="CAJNOU010000008">
    <property type="protein sequence ID" value="CAF0799621.1"/>
    <property type="molecule type" value="Genomic_DNA"/>
</dbReference>
<evidence type="ECO:0000256" key="1">
    <source>
        <dbReference type="SAM" id="MobiDB-lite"/>
    </source>
</evidence>
<dbReference type="Pfam" id="PF00627">
    <property type="entry name" value="UBA"/>
    <property type="match status" value="2"/>
</dbReference>
<feature type="domain" description="UBA" evidence="2">
    <location>
        <begin position="429"/>
        <end position="486"/>
    </location>
</feature>
<evidence type="ECO:0008006" key="6">
    <source>
        <dbReference type="Google" id="ProtNLM"/>
    </source>
</evidence>
<evidence type="ECO:0000259" key="2">
    <source>
        <dbReference type="PROSITE" id="PS50030"/>
    </source>
</evidence>
<sequence length="660" mass="75477">MASLPLTTTTTIEEFNNKELLDRVRPLLQRDKIRLWEAPYTDIDTGAEKIPDELVESICAEVGSTTEEIRLALSYLRRHALEKLASKKRTDFLTLKIRSSGVSNNKNDCINISISCQSTGHELEKLIQDQLNLHDQNIKMICSGRMIQLNEPLQKQNIRTNATILVLAVPKSAVASASTDVQTSNLIEAVKEATNILHNNARNSTDLSQYQLRITDQQGRELTALTDDEQRSLMTAMTLHEKGRSFLRQRDYLSALSLFSEADNEFRQCSSQILNSVDNWGLLNLDIVWCYLCMQNVNELQDAAERLMRCDTCFVKVYGNSFQRLNALQKDGKGHMVLFVRLHLLQAIVAYHAGRKVDAKNLLGMAEEEARMMRVDPEKLTQIMLMGYTVTEARRGLRSAQGNIDQAIEFIIENRRMREEHRREERTREEDERLQNRYGRTQNGQKINITYLRQLQSMGYPRRVCAEALKQANNRLEEASEMLLTNLDTLLTASRLSKDDNNNNDDDDDDHGGNQESELMDDGTLIPQLIALGAEPEQARALLEIYGNRLDRAAEELLQKFKNPMVTNTDDQMSNLFERARKIVEKRTAEKARLDGQAAADEHKRSTLETIVPDLLRTNRQIEDINNDSGPDDYLDLLLDEEETFIREYRQKLINDGVGE</sequence>
<evidence type="ECO:0000259" key="3">
    <source>
        <dbReference type="PROSITE" id="PS50053"/>
    </source>
</evidence>
<comment type="caution">
    <text evidence="4">The sequence shown here is derived from an EMBL/GenBank/DDBJ whole genome shotgun (WGS) entry which is preliminary data.</text>
</comment>
<gene>
    <name evidence="4" type="ORF">SEV965_LOCUS561</name>
</gene>
<accession>A0A813SN47</accession>
<dbReference type="GO" id="GO:2000058">
    <property type="term" value="P:regulation of ubiquitin-dependent protein catabolic process"/>
    <property type="evidence" value="ECO:0007669"/>
    <property type="project" value="TreeGrafter"/>
</dbReference>
<evidence type="ECO:0000313" key="5">
    <source>
        <dbReference type="Proteomes" id="UP000663889"/>
    </source>
</evidence>
<protein>
    <recommendedName>
        <fullName evidence="6">NEDD8 ultimate buster 1</fullName>
    </recommendedName>
</protein>
<feature type="domain" description="Ubiquitin-like" evidence="3">
    <location>
        <begin position="93"/>
        <end position="173"/>
    </location>
</feature>
<dbReference type="InterPro" id="IPR000626">
    <property type="entry name" value="Ubiquitin-like_dom"/>
</dbReference>
<dbReference type="InterPro" id="IPR041207">
    <property type="entry name" value="NUB1_ubiquitin-like_dom"/>
</dbReference>
<dbReference type="Pfam" id="PF18037">
    <property type="entry name" value="Ubiquitin_5"/>
    <property type="match status" value="1"/>
</dbReference>
<dbReference type="PANTHER" id="PTHR12948">
    <property type="entry name" value="NEDD8 ULTIMATE BUSTER-1 BS4 PROTEIN"/>
    <property type="match status" value="1"/>
</dbReference>
<dbReference type="PROSITE" id="PS50053">
    <property type="entry name" value="UBIQUITIN_2"/>
    <property type="match status" value="1"/>
</dbReference>
<dbReference type="Proteomes" id="UP000663889">
    <property type="component" value="Unassembled WGS sequence"/>
</dbReference>
<dbReference type="CDD" id="cd14270">
    <property type="entry name" value="UBA"/>
    <property type="match status" value="1"/>
</dbReference>
<dbReference type="SUPFAM" id="SSF46934">
    <property type="entry name" value="UBA-like"/>
    <property type="match status" value="2"/>
</dbReference>
<dbReference type="PROSITE" id="PS50030">
    <property type="entry name" value="UBA"/>
    <property type="match status" value="2"/>
</dbReference>
<dbReference type="InterPro" id="IPR039749">
    <property type="entry name" value="NUB1"/>
</dbReference>
<dbReference type="SMART" id="SM00165">
    <property type="entry name" value="UBA"/>
    <property type="match status" value="3"/>
</dbReference>
<dbReference type="CDD" id="cd14291">
    <property type="entry name" value="UBA1_NUB1_like"/>
    <property type="match status" value="1"/>
</dbReference>